<gene>
    <name evidence="3" type="ORF">DPMN_054594</name>
</gene>
<dbReference type="Pfam" id="PF01156">
    <property type="entry name" value="IU_nuc_hydro"/>
    <property type="match status" value="1"/>
</dbReference>
<feature type="domain" description="Inosine/uridine-preferring nucleoside hydrolase" evidence="2">
    <location>
        <begin position="7"/>
        <end position="304"/>
    </location>
</feature>
<comment type="similarity">
    <text evidence="1">Belongs to the IUNH family.</text>
</comment>
<dbReference type="Gene3D" id="3.90.245.10">
    <property type="entry name" value="Ribonucleoside hydrolase-like"/>
    <property type="match status" value="1"/>
</dbReference>
<evidence type="ECO:0000313" key="4">
    <source>
        <dbReference type="Proteomes" id="UP000828390"/>
    </source>
</evidence>
<dbReference type="InterPro" id="IPR052775">
    <property type="entry name" value="IUN_hydrolase"/>
</dbReference>
<dbReference type="PANTHER" id="PTHR46190">
    <property type="entry name" value="SI:CH211-201H21.5-RELATED"/>
    <property type="match status" value="1"/>
</dbReference>
<sequence length="315" mass="34257">MMKSKYIIDVDTGVDDAQALMLALSRPDVDVIAITCVAGNVPVDQVVLNTLKILTVWGRLDIPVFRGASSAMVVEGFTATHYHGKDGLGDADLDIAVSRDQAQKEHAVSAIIRLVNENPGEITLVALAPLTNIALALRQDPALGEKLKSITVMGGNTQGRGNVLPCAEFNFAVDPDAAFVVLSEMGRNLTVVPWEVNLTAATGQPWDFYDKWVETDTPKGRFMKAIVKLPAYRQRIERKMPIYRSCDLNAMLTVVDPSLVSSTSDVYATVELAGKYTRGMMVVDWDGLIGKKANITLVNAINTKLAQPLLEDMLL</sequence>
<accession>A0A9D4HRS2</accession>
<evidence type="ECO:0000259" key="2">
    <source>
        <dbReference type="Pfam" id="PF01156"/>
    </source>
</evidence>
<comment type="caution">
    <text evidence="3">The sequence shown here is derived from an EMBL/GenBank/DDBJ whole genome shotgun (WGS) entry which is preliminary data.</text>
</comment>
<protein>
    <recommendedName>
        <fullName evidence="2">Inosine/uridine-preferring nucleoside hydrolase domain-containing protein</fullName>
    </recommendedName>
</protein>
<dbReference type="SUPFAM" id="SSF53590">
    <property type="entry name" value="Nucleoside hydrolase"/>
    <property type="match status" value="1"/>
</dbReference>
<evidence type="ECO:0000256" key="1">
    <source>
        <dbReference type="ARBA" id="ARBA00009176"/>
    </source>
</evidence>
<dbReference type="InterPro" id="IPR001910">
    <property type="entry name" value="Inosine/uridine_hydrolase_dom"/>
</dbReference>
<proteinExistence type="inferred from homology"/>
<reference evidence="3" key="1">
    <citation type="journal article" date="2019" name="bioRxiv">
        <title>The Genome of the Zebra Mussel, Dreissena polymorpha: A Resource for Invasive Species Research.</title>
        <authorList>
            <person name="McCartney M.A."/>
            <person name="Auch B."/>
            <person name="Kono T."/>
            <person name="Mallez S."/>
            <person name="Zhang Y."/>
            <person name="Obille A."/>
            <person name="Becker A."/>
            <person name="Abrahante J.E."/>
            <person name="Garbe J."/>
            <person name="Badalamenti J.P."/>
            <person name="Herman A."/>
            <person name="Mangelson H."/>
            <person name="Liachko I."/>
            <person name="Sullivan S."/>
            <person name="Sone E.D."/>
            <person name="Koren S."/>
            <person name="Silverstein K.A.T."/>
            <person name="Beckman K.B."/>
            <person name="Gohl D.M."/>
        </authorList>
    </citation>
    <scope>NUCLEOTIDE SEQUENCE</scope>
    <source>
        <strain evidence="3">Duluth1</strain>
        <tissue evidence="3">Whole animal</tissue>
    </source>
</reference>
<dbReference type="PANTHER" id="PTHR46190:SF1">
    <property type="entry name" value="SI:CH211-201H21.5"/>
    <property type="match status" value="1"/>
</dbReference>
<dbReference type="AlphaFoldDB" id="A0A9D4HRS2"/>
<dbReference type="EMBL" id="JAIWYP010000012">
    <property type="protein sequence ID" value="KAH3728635.1"/>
    <property type="molecule type" value="Genomic_DNA"/>
</dbReference>
<keyword evidence="4" id="KW-1185">Reference proteome</keyword>
<dbReference type="InterPro" id="IPR036452">
    <property type="entry name" value="Ribo_hydro-like"/>
</dbReference>
<organism evidence="3 4">
    <name type="scientific">Dreissena polymorpha</name>
    <name type="common">Zebra mussel</name>
    <name type="synonym">Mytilus polymorpha</name>
    <dbReference type="NCBI Taxonomy" id="45954"/>
    <lineage>
        <taxon>Eukaryota</taxon>
        <taxon>Metazoa</taxon>
        <taxon>Spiralia</taxon>
        <taxon>Lophotrochozoa</taxon>
        <taxon>Mollusca</taxon>
        <taxon>Bivalvia</taxon>
        <taxon>Autobranchia</taxon>
        <taxon>Heteroconchia</taxon>
        <taxon>Euheterodonta</taxon>
        <taxon>Imparidentia</taxon>
        <taxon>Neoheterodontei</taxon>
        <taxon>Myida</taxon>
        <taxon>Dreissenoidea</taxon>
        <taxon>Dreissenidae</taxon>
        <taxon>Dreissena</taxon>
    </lineage>
</organism>
<dbReference type="GO" id="GO:0016799">
    <property type="term" value="F:hydrolase activity, hydrolyzing N-glycosyl compounds"/>
    <property type="evidence" value="ECO:0007669"/>
    <property type="project" value="InterPro"/>
</dbReference>
<dbReference type="Proteomes" id="UP000828390">
    <property type="component" value="Unassembled WGS sequence"/>
</dbReference>
<dbReference type="CDD" id="cd02649">
    <property type="entry name" value="nuc_hydro_CeIAG"/>
    <property type="match status" value="1"/>
</dbReference>
<name>A0A9D4HRS2_DREPO</name>
<reference evidence="3" key="2">
    <citation type="submission" date="2020-11" db="EMBL/GenBank/DDBJ databases">
        <authorList>
            <person name="McCartney M.A."/>
            <person name="Auch B."/>
            <person name="Kono T."/>
            <person name="Mallez S."/>
            <person name="Becker A."/>
            <person name="Gohl D.M."/>
            <person name="Silverstein K.A.T."/>
            <person name="Koren S."/>
            <person name="Bechman K.B."/>
            <person name="Herman A."/>
            <person name="Abrahante J.E."/>
            <person name="Garbe J."/>
        </authorList>
    </citation>
    <scope>NUCLEOTIDE SEQUENCE</scope>
    <source>
        <strain evidence="3">Duluth1</strain>
        <tissue evidence="3">Whole animal</tissue>
    </source>
</reference>
<evidence type="ECO:0000313" key="3">
    <source>
        <dbReference type="EMBL" id="KAH3728635.1"/>
    </source>
</evidence>